<proteinExistence type="predicted"/>
<evidence type="ECO:0000313" key="2">
    <source>
        <dbReference type="EMBL" id="RKO85020.1"/>
    </source>
</evidence>
<evidence type="ECO:0008006" key="4">
    <source>
        <dbReference type="Google" id="ProtNLM"/>
    </source>
</evidence>
<dbReference type="EMBL" id="KZ999491">
    <property type="protein sequence ID" value="RKO85020.1"/>
    <property type="molecule type" value="Genomic_DNA"/>
</dbReference>
<dbReference type="AlphaFoldDB" id="A0A4P9W328"/>
<feature type="region of interest" description="Disordered" evidence="1">
    <location>
        <begin position="105"/>
        <end position="125"/>
    </location>
</feature>
<feature type="region of interest" description="Disordered" evidence="1">
    <location>
        <begin position="173"/>
        <end position="196"/>
    </location>
</feature>
<evidence type="ECO:0000256" key="1">
    <source>
        <dbReference type="SAM" id="MobiDB-lite"/>
    </source>
</evidence>
<organism evidence="2 3">
    <name type="scientific">Blyttiomyces helicus</name>
    <dbReference type="NCBI Taxonomy" id="388810"/>
    <lineage>
        <taxon>Eukaryota</taxon>
        <taxon>Fungi</taxon>
        <taxon>Fungi incertae sedis</taxon>
        <taxon>Chytridiomycota</taxon>
        <taxon>Chytridiomycota incertae sedis</taxon>
        <taxon>Chytridiomycetes</taxon>
        <taxon>Chytridiomycetes incertae sedis</taxon>
        <taxon>Blyttiomyces</taxon>
    </lineage>
</organism>
<name>A0A4P9W328_9FUNG</name>
<reference evidence="3" key="1">
    <citation type="journal article" date="2018" name="Nat. Microbiol.">
        <title>Leveraging single-cell genomics to expand the fungal tree of life.</title>
        <authorList>
            <person name="Ahrendt S.R."/>
            <person name="Quandt C.A."/>
            <person name="Ciobanu D."/>
            <person name="Clum A."/>
            <person name="Salamov A."/>
            <person name="Andreopoulos B."/>
            <person name="Cheng J.F."/>
            <person name="Woyke T."/>
            <person name="Pelin A."/>
            <person name="Henrissat B."/>
            <person name="Reynolds N.K."/>
            <person name="Benny G.L."/>
            <person name="Smith M.E."/>
            <person name="James T.Y."/>
            <person name="Grigoriev I.V."/>
        </authorList>
    </citation>
    <scope>NUCLEOTIDE SEQUENCE [LARGE SCALE GENOMIC DNA]</scope>
</reference>
<sequence>MTLGLPPQQGAHARNLIPSCISSRSKPPFPPHPHDERQLTCPLYLEDPRDCGAVRTAGAFAVEEHRFRGAKHDVRPYAFRGRRLPVPAHQRSGAEVGVARLPSTWLSGSGAEDPPPPPASGGTVRGAAGELFDIFAKAGGQLQLATFQYVGHLSPPFPLRHCVSDLAAVRRRPTAPSRQLGHLADDSPLRAPQPPAHRDPAEIFNNLPDSQAEGEGCCDLRSAALVCRAWQPAASDRTWTHVMLCAPNTLQKFLHSSRVWEPAAPERTLQELIADSHSSASGPIRTQQPEQFSDLHSSADGIACGLHIECVPLLSSCPHLVVLETSMSDKVPTIFKQATAWDEDRRAALRSTHGIDLDAVASADSMLYKLLMLSIGPPLVKLVSSGPPMDLPGFEADDLTNLEVAELASAVLPRPVRPARHPLRKRRPTRRLAAFMPIHRPSQALLYQPPADIQPPSQPSRVEALKRHLRVRGSNLKVLDLDRSYAHRIDDAFLACIHESAPQLEVLGIMRFVDCRTPPALANVAFIADFKRACPNLRRVHFNDWLAAYDVGGGGAEIRGCSWG</sequence>
<evidence type="ECO:0000313" key="3">
    <source>
        <dbReference type="Proteomes" id="UP000269721"/>
    </source>
</evidence>
<keyword evidence="3" id="KW-1185">Reference proteome</keyword>
<gene>
    <name evidence="2" type="ORF">BDK51DRAFT_49978</name>
</gene>
<dbReference type="OrthoDB" id="10257471at2759"/>
<dbReference type="Proteomes" id="UP000269721">
    <property type="component" value="Unassembled WGS sequence"/>
</dbReference>
<protein>
    <recommendedName>
        <fullName evidence="4">F-box domain-containing protein</fullName>
    </recommendedName>
</protein>
<accession>A0A4P9W328</accession>